<evidence type="ECO:0000313" key="2">
    <source>
        <dbReference type="Proteomes" id="UP000002489"/>
    </source>
</evidence>
<organism evidence="1 2">
    <name type="scientific">Fusarium oxysporum (strain Fo5176)</name>
    <name type="common">Fusarium vascular wilt</name>
    <dbReference type="NCBI Taxonomy" id="660025"/>
    <lineage>
        <taxon>Eukaryota</taxon>
        <taxon>Fungi</taxon>
        <taxon>Dikarya</taxon>
        <taxon>Ascomycota</taxon>
        <taxon>Pezizomycotina</taxon>
        <taxon>Sordariomycetes</taxon>
        <taxon>Hypocreomycetidae</taxon>
        <taxon>Hypocreales</taxon>
        <taxon>Nectriaceae</taxon>
        <taxon>Fusarium</taxon>
        <taxon>Fusarium oxysporum species complex</taxon>
    </lineage>
</organism>
<dbReference type="AlphaFoldDB" id="A0A0D2XFW7"/>
<dbReference type="EnsemblFungi" id="FOXG_02806T0">
    <property type="protein sequence ID" value="FOXG_02806P0"/>
    <property type="gene ID" value="FOXG_02806"/>
</dbReference>
<reference evidence="2" key="1">
    <citation type="journal article" date="2012" name="Mol. Plant Microbe Interact.">
        <title>A highly conserved effector in Fusarium oxysporum is required for full virulence on Arabidopsis.</title>
        <authorList>
            <person name="Thatcher L.F."/>
            <person name="Gardiner D.M."/>
            <person name="Kazan K."/>
            <person name="Manners J."/>
        </authorList>
    </citation>
    <scope>NUCLEOTIDE SEQUENCE [LARGE SCALE GENOMIC DNA]</scope>
    <source>
        <strain evidence="2">Fo5176</strain>
    </source>
</reference>
<name>A0A0D2XFW7_FUSOF</name>
<evidence type="ECO:0000313" key="1">
    <source>
        <dbReference type="EnsemblFungi" id="FOXG_02806P0"/>
    </source>
</evidence>
<sequence length="149" mass="16361">MPRKKLTAKAKELEELKMEKRERGLDALTKVYELGRGTAYLSNDLDVDKIQRAAGKRPDEAGQKEIMGGVSATEIGNAMGWGSKRLRSGVFPAEWLHLSAFSWGGIAGDEDPEGFTTSQNFENLVFGTSETNSLMTRLASQSGFTRILC</sequence>
<accession>A0A0D2XFW7</accession>
<dbReference type="Proteomes" id="UP000002489">
    <property type="component" value="Unassembled WGS sequence"/>
</dbReference>
<proteinExistence type="predicted"/>
<protein>
    <submittedName>
        <fullName evidence="1">Uncharacterized protein</fullName>
    </submittedName>
</protein>
<reference evidence="1" key="2">
    <citation type="submission" date="2025-08" db="UniProtKB">
        <authorList>
            <consortium name="EnsemblFungi"/>
        </authorList>
    </citation>
    <scope>IDENTIFICATION</scope>
    <source>
        <strain evidence="1">4287 / CBS 123668 / FGSC 9935 / NRRL 34936</strain>
    </source>
</reference>